<dbReference type="Proteomes" id="UP001108025">
    <property type="component" value="Unassembled WGS sequence"/>
</dbReference>
<dbReference type="EMBL" id="JAJNAY010000001">
    <property type="protein sequence ID" value="MCD1116484.1"/>
    <property type="molecule type" value="Genomic_DNA"/>
</dbReference>
<accession>A0A9Q3V091</accession>
<keyword evidence="2" id="KW-1185">Reference proteome</keyword>
<name>A0A9Q3V091_9FLAO</name>
<dbReference type="AlphaFoldDB" id="A0A9Q3V091"/>
<reference evidence="1" key="1">
    <citation type="submission" date="2021-11" db="EMBL/GenBank/DDBJ databases">
        <title>Description of novel Chryseobacterium species.</title>
        <authorList>
            <person name="Saticioglu I.B."/>
            <person name="Ay H."/>
            <person name="Altun S."/>
            <person name="Duman M."/>
        </authorList>
    </citation>
    <scope>NUCLEOTIDE SEQUENCE</scope>
    <source>
        <strain evidence="1">C-17</strain>
    </source>
</reference>
<evidence type="ECO:0000313" key="1">
    <source>
        <dbReference type="EMBL" id="MCD1116484.1"/>
    </source>
</evidence>
<dbReference type="SUPFAM" id="SSF53756">
    <property type="entry name" value="UDP-Glycosyltransferase/glycogen phosphorylase"/>
    <property type="match status" value="1"/>
</dbReference>
<organism evidence="1 2">
    <name type="scientific">Chryseobacterium turcicum</name>
    <dbReference type="NCBI Taxonomy" id="2898076"/>
    <lineage>
        <taxon>Bacteria</taxon>
        <taxon>Pseudomonadati</taxon>
        <taxon>Bacteroidota</taxon>
        <taxon>Flavobacteriia</taxon>
        <taxon>Flavobacteriales</taxon>
        <taxon>Weeksellaceae</taxon>
        <taxon>Chryseobacterium group</taxon>
        <taxon>Chryseobacterium</taxon>
    </lineage>
</organism>
<gene>
    <name evidence="1" type="ORF">LO744_06425</name>
</gene>
<evidence type="ECO:0000313" key="2">
    <source>
        <dbReference type="Proteomes" id="UP001108025"/>
    </source>
</evidence>
<comment type="caution">
    <text evidence="1">The sequence shown here is derived from an EMBL/GenBank/DDBJ whole genome shotgun (WGS) entry which is preliminary data.</text>
</comment>
<proteinExistence type="predicted"/>
<dbReference type="RefSeq" id="WP_230668081.1">
    <property type="nucleotide sequence ID" value="NZ_JAJNAY010000001.1"/>
</dbReference>
<protein>
    <submittedName>
        <fullName evidence="1">Uncharacterized protein</fullName>
    </submittedName>
</protein>
<sequence>MKVIFYYDERSLNDATIYYIGLIEKIFLSKGIHMQYCTKLDNVKKKDIIFTITEKYFCMAKFRYPLLKTIYWAQGIAPEEYFLSGRDNKLVFWLKCIIEFISIRYSNLLFVVSNRMLGHYRTKYFYYKQDYLVMPCYNLKYLSGVASSTGKRYKNPSFVYAGSMATWQCVEETLQIFKAIQQKISEASLTLLVKERDEALDLVNKYGIKNVEIKYVNLSDLQKELMKYKYGFIIREDILVNNVSTPTKMNSYLASAVIPIYTDSVHAFVQNIDLGEYSICLNSKNSIYKKAQKIIDFEKKVINPIQLDENIQSVFKTYYNDEMYLTQIELKINGLIKGL</sequence>